<protein>
    <submittedName>
        <fullName evidence="1">Uncharacterized protein</fullName>
    </submittedName>
</protein>
<evidence type="ECO:0000313" key="1">
    <source>
        <dbReference type="WBParaSite" id="MCU_013364-RA"/>
    </source>
</evidence>
<name>A0A5K3FZF2_MESCO</name>
<dbReference type="WBParaSite" id="MCU_013364-RA">
    <property type="protein sequence ID" value="MCU_013364-RA"/>
    <property type="gene ID" value="MCU_013364"/>
</dbReference>
<organism evidence="1">
    <name type="scientific">Mesocestoides corti</name>
    <name type="common">Flatworm</name>
    <dbReference type="NCBI Taxonomy" id="53468"/>
    <lineage>
        <taxon>Eukaryota</taxon>
        <taxon>Metazoa</taxon>
        <taxon>Spiralia</taxon>
        <taxon>Lophotrochozoa</taxon>
        <taxon>Platyhelminthes</taxon>
        <taxon>Cestoda</taxon>
        <taxon>Eucestoda</taxon>
        <taxon>Cyclophyllidea</taxon>
        <taxon>Mesocestoididae</taxon>
        <taxon>Mesocestoides</taxon>
    </lineage>
</organism>
<sequence length="79" mass="8484">MLWTSNRGSTQSGGWELFHVEIAFHQIQDIHHRVARQLLVGGSPPQSQVGGLRPAVGSTNLHGEIASVKKGGDCNNEIA</sequence>
<reference evidence="1" key="1">
    <citation type="submission" date="2019-11" db="UniProtKB">
        <authorList>
            <consortium name="WormBaseParasite"/>
        </authorList>
    </citation>
    <scope>IDENTIFICATION</scope>
</reference>
<proteinExistence type="predicted"/>
<dbReference type="AlphaFoldDB" id="A0A5K3FZF2"/>
<accession>A0A5K3FZF2</accession>